<comment type="caution">
    <text evidence="2">The sequence shown here is derived from an EMBL/GenBank/DDBJ whole genome shotgun (WGS) entry which is preliminary data.</text>
</comment>
<dbReference type="AlphaFoldDB" id="A0AA36M7G4"/>
<sequence length="81" mass="8735">MEASKGAQPSEEHMDTENVPAAIQDFKKKGGEVEKVKQAPAAQSKSKADWSAVQTKLEQLCVGITQFAFKGQGRGTKRSAK</sequence>
<dbReference type="Proteomes" id="UP001176961">
    <property type="component" value="Unassembled WGS sequence"/>
</dbReference>
<feature type="region of interest" description="Disordered" evidence="1">
    <location>
        <begin position="1"/>
        <end position="22"/>
    </location>
</feature>
<name>A0AA36M7G4_CYLNA</name>
<organism evidence="2 3">
    <name type="scientific">Cylicocyclus nassatus</name>
    <name type="common">Nematode worm</name>
    <dbReference type="NCBI Taxonomy" id="53992"/>
    <lineage>
        <taxon>Eukaryota</taxon>
        <taxon>Metazoa</taxon>
        <taxon>Ecdysozoa</taxon>
        <taxon>Nematoda</taxon>
        <taxon>Chromadorea</taxon>
        <taxon>Rhabditida</taxon>
        <taxon>Rhabditina</taxon>
        <taxon>Rhabditomorpha</taxon>
        <taxon>Strongyloidea</taxon>
        <taxon>Strongylidae</taxon>
        <taxon>Cylicocyclus</taxon>
    </lineage>
</organism>
<evidence type="ECO:0000256" key="1">
    <source>
        <dbReference type="SAM" id="MobiDB-lite"/>
    </source>
</evidence>
<evidence type="ECO:0000313" key="3">
    <source>
        <dbReference type="Proteomes" id="UP001176961"/>
    </source>
</evidence>
<gene>
    <name evidence="2" type="ORF">CYNAS_LOCUS14072</name>
</gene>
<keyword evidence="3" id="KW-1185">Reference proteome</keyword>
<reference evidence="2" key="1">
    <citation type="submission" date="2023-07" db="EMBL/GenBank/DDBJ databases">
        <authorList>
            <consortium name="CYATHOMIX"/>
        </authorList>
    </citation>
    <scope>NUCLEOTIDE SEQUENCE</scope>
    <source>
        <strain evidence="2">N/A</strain>
    </source>
</reference>
<protein>
    <submittedName>
        <fullName evidence="2">Uncharacterized protein</fullName>
    </submittedName>
</protein>
<proteinExistence type="predicted"/>
<evidence type="ECO:0000313" key="2">
    <source>
        <dbReference type="EMBL" id="CAJ0602089.1"/>
    </source>
</evidence>
<accession>A0AA36M7G4</accession>
<dbReference type="EMBL" id="CATQJL010000305">
    <property type="protein sequence ID" value="CAJ0602089.1"/>
    <property type="molecule type" value="Genomic_DNA"/>
</dbReference>